<feature type="binding site" evidence="9">
    <location>
        <position position="158"/>
    </location>
    <ligand>
        <name>1-deoxy-D-xylulose 5-phosphate</name>
        <dbReference type="ChEBI" id="CHEBI:57792"/>
    </ligand>
</feature>
<evidence type="ECO:0000313" key="13">
    <source>
        <dbReference type="EMBL" id="RDH85262.1"/>
    </source>
</evidence>
<feature type="binding site" evidence="9">
    <location>
        <position position="157"/>
    </location>
    <ligand>
        <name>Mn(2+)</name>
        <dbReference type="ChEBI" id="CHEBI:29035"/>
    </ligand>
</feature>
<dbReference type="Gene3D" id="1.10.1740.10">
    <property type="match status" value="1"/>
</dbReference>
<feature type="binding site" evidence="9">
    <location>
        <position position="18"/>
    </location>
    <ligand>
        <name>NADPH</name>
        <dbReference type="ChEBI" id="CHEBI:57783"/>
    </ligand>
</feature>
<dbReference type="InterPro" id="IPR026877">
    <property type="entry name" value="DXPR_C"/>
</dbReference>
<accession>A0A370DK25</accession>
<dbReference type="PANTHER" id="PTHR30525:SF0">
    <property type="entry name" value="1-DEOXY-D-XYLULOSE 5-PHOSPHATE REDUCTOISOMERASE, CHLOROPLASTIC"/>
    <property type="match status" value="1"/>
</dbReference>
<keyword evidence="7 9" id="KW-0414">Isoprene biosynthesis</keyword>
<evidence type="ECO:0000256" key="1">
    <source>
        <dbReference type="ARBA" id="ARBA00005094"/>
    </source>
</evidence>
<evidence type="ECO:0000259" key="11">
    <source>
        <dbReference type="Pfam" id="PF08436"/>
    </source>
</evidence>
<evidence type="ECO:0000256" key="2">
    <source>
        <dbReference type="ARBA" id="ARBA00006825"/>
    </source>
</evidence>
<keyword evidence="5 9" id="KW-0560">Oxidoreductase</keyword>
<evidence type="ECO:0000256" key="6">
    <source>
        <dbReference type="ARBA" id="ARBA00023211"/>
    </source>
</evidence>
<dbReference type="InterPro" id="IPR003821">
    <property type="entry name" value="DXP_reductoisomerase"/>
</dbReference>
<feature type="binding site" evidence="9">
    <location>
        <position position="133"/>
    </location>
    <ligand>
        <name>NADPH</name>
        <dbReference type="ChEBI" id="CHEBI:57783"/>
    </ligand>
</feature>
<evidence type="ECO:0000256" key="9">
    <source>
        <dbReference type="HAMAP-Rule" id="MF_00183"/>
    </source>
</evidence>
<feature type="binding site" evidence="9">
    <location>
        <position position="217"/>
    </location>
    <ligand>
        <name>NADPH</name>
        <dbReference type="ChEBI" id="CHEBI:57783"/>
    </ligand>
</feature>
<keyword evidence="9" id="KW-0460">Magnesium</keyword>
<dbReference type="PANTHER" id="PTHR30525">
    <property type="entry name" value="1-DEOXY-D-XYLULOSE 5-PHOSPHATE REDUCTOISOMERASE"/>
    <property type="match status" value="1"/>
</dbReference>
<dbReference type="Gene3D" id="3.40.50.720">
    <property type="entry name" value="NAD(P)-binding Rossmann-like Domain"/>
    <property type="match status" value="1"/>
</dbReference>
<dbReference type="GO" id="GO:0030145">
    <property type="term" value="F:manganese ion binding"/>
    <property type="evidence" value="ECO:0007669"/>
    <property type="project" value="TreeGrafter"/>
</dbReference>
<dbReference type="Pfam" id="PF08436">
    <property type="entry name" value="DXP_redisom_C"/>
    <property type="match status" value="1"/>
</dbReference>
<dbReference type="SUPFAM" id="SSF51735">
    <property type="entry name" value="NAD(P)-binding Rossmann-fold domains"/>
    <property type="match status" value="1"/>
</dbReference>
<dbReference type="NCBIfam" id="NF009114">
    <property type="entry name" value="PRK12464.1"/>
    <property type="match status" value="1"/>
</dbReference>
<reference evidence="13 14" key="1">
    <citation type="journal article" date="2018" name="ISME J.">
        <title>Endosymbiont genomes yield clues of tubeworm success.</title>
        <authorList>
            <person name="Li Y."/>
            <person name="Liles M.R."/>
            <person name="Halanych K.M."/>
        </authorList>
    </citation>
    <scope>NUCLEOTIDE SEQUENCE [LARGE SCALE GENOMIC DNA]</scope>
    <source>
        <strain evidence="13">A1464</strain>
    </source>
</reference>
<comment type="function">
    <text evidence="9">Catalyzes the NADPH-dependent rearrangement and reduction of 1-deoxy-D-xylulose-5-phosphate (DXP) to 2-C-methyl-D-erythritol 4-phosphate (MEP).</text>
</comment>
<evidence type="ECO:0000256" key="4">
    <source>
        <dbReference type="ARBA" id="ARBA00022857"/>
    </source>
</evidence>
<evidence type="ECO:0000256" key="8">
    <source>
        <dbReference type="ARBA" id="ARBA00048543"/>
    </source>
</evidence>
<dbReference type="SUPFAM" id="SSF69055">
    <property type="entry name" value="1-deoxy-D-xylulose-5-phosphate reductoisomerase, C-terminal domain"/>
    <property type="match status" value="1"/>
</dbReference>
<evidence type="ECO:0000313" key="14">
    <source>
        <dbReference type="Proteomes" id="UP000254266"/>
    </source>
</evidence>
<dbReference type="EMBL" id="QFXC01000004">
    <property type="protein sequence ID" value="RDH85262.1"/>
    <property type="molecule type" value="Genomic_DNA"/>
</dbReference>
<gene>
    <name evidence="9" type="primary">dxr</name>
    <name evidence="13" type="ORF">DIZ80_02270</name>
</gene>
<dbReference type="Pfam" id="PF02670">
    <property type="entry name" value="DXP_reductoisom"/>
    <property type="match status" value="1"/>
</dbReference>
<comment type="similarity">
    <text evidence="2 9">Belongs to the DXR family.</text>
</comment>
<dbReference type="GO" id="GO:0051484">
    <property type="term" value="P:isopentenyl diphosphate biosynthetic process, methylerythritol 4-phosphate pathway involved in terpenoid biosynthetic process"/>
    <property type="evidence" value="ECO:0007669"/>
    <property type="project" value="TreeGrafter"/>
</dbReference>
<dbReference type="Pfam" id="PF13288">
    <property type="entry name" value="DXPR_C"/>
    <property type="match status" value="1"/>
</dbReference>
<dbReference type="HAMAP" id="MF_00183">
    <property type="entry name" value="DXP_reductoisom"/>
    <property type="match status" value="1"/>
</dbReference>
<feature type="binding site" evidence="9">
    <location>
        <position position="211"/>
    </location>
    <ligand>
        <name>1-deoxy-D-xylulose 5-phosphate</name>
        <dbReference type="ChEBI" id="CHEBI:57792"/>
    </ligand>
</feature>
<dbReference type="InterPro" id="IPR036291">
    <property type="entry name" value="NAD(P)-bd_dom_sf"/>
</dbReference>
<feature type="binding site" evidence="9">
    <location>
        <position position="17"/>
    </location>
    <ligand>
        <name>NADPH</name>
        <dbReference type="ChEBI" id="CHEBI:57783"/>
    </ligand>
</feature>
<comment type="cofactor">
    <cofactor evidence="9">
        <name>Mg(2+)</name>
        <dbReference type="ChEBI" id="CHEBI:18420"/>
    </cofactor>
    <cofactor evidence="9">
        <name>Mn(2+)</name>
        <dbReference type="ChEBI" id="CHEBI:29035"/>
    </cofactor>
</comment>
<evidence type="ECO:0000259" key="10">
    <source>
        <dbReference type="Pfam" id="PF02670"/>
    </source>
</evidence>
<dbReference type="EC" id="1.1.1.267" evidence="9"/>
<keyword evidence="3 9" id="KW-0479">Metal-binding</keyword>
<dbReference type="Proteomes" id="UP000254266">
    <property type="component" value="Unassembled WGS sequence"/>
</dbReference>
<comment type="caution">
    <text evidence="13">The sequence shown here is derived from an EMBL/GenBank/DDBJ whole genome shotgun (WGS) entry which is preliminary data.</text>
</comment>
<dbReference type="GO" id="GO:0030604">
    <property type="term" value="F:1-deoxy-D-xylulose-5-phosphate reductoisomerase activity"/>
    <property type="evidence" value="ECO:0007669"/>
    <property type="project" value="UniProtKB-UniRule"/>
</dbReference>
<keyword evidence="14" id="KW-1185">Reference proteome</keyword>
<dbReference type="SUPFAM" id="SSF55347">
    <property type="entry name" value="Glyceraldehyde-3-phosphate dehydrogenase-like, C-terminal domain"/>
    <property type="match status" value="1"/>
</dbReference>
<feature type="domain" description="1-deoxy-D-xylulose 5-phosphate reductoisomerase C-terminal" evidence="11">
    <location>
        <begin position="153"/>
        <end position="241"/>
    </location>
</feature>
<evidence type="ECO:0000256" key="7">
    <source>
        <dbReference type="ARBA" id="ARBA00023229"/>
    </source>
</evidence>
<comment type="caution">
    <text evidence="9">Lacks conserved residue(s) required for the propagation of feature annotation.</text>
</comment>
<feature type="binding site" evidence="9">
    <location>
        <position position="20"/>
    </location>
    <ligand>
        <name>NADPH</name>
        <dbReference type="ChEBI" id="CHEBI:57783"/>
    </ligand>
</feature>
<comment type="pathway">
    <text evidence="1 9">Isoprenoid biosynthesis; isopentenyl diphosphate biosynthesis via DXP pathway; isopentenyl diphosphate from 1-deoxy-D-xylulose 5-phosphate: step 1/6.</text>
</comment>
<feature type="binding site" evidence="9">
    <location>
        <position position="159"/>
    </location>
    <ligand>
        <name>Mn(2+)</name>
        <dbReference type="ChEBI" id="CHEBI:29035"/>
    </ligand>
</feature>
<protein>
    <recommendedName>
        <fullName evidence="9">1-deoxy-D-xylulose 5-phosphate reductoisomerase</fullName>
        <shortName evidence="9">DXP reductoisomerase</shortName>
        <ecNumber evidence="9">1.1.1.267</ecNumber>
    </recommendedName>
    <alternativeName>
        <fullName evidence="9">1-deoxyxylulose-5-phosphate reductoisomerase</fullName>
    </alternativeName>
    <alternativeName>
        <fullName evidence="9">2-C-methyl-D-erythritol 4-phosphate synthase</fullName>
    </alternativeName>
</protein>
<dbReference type="NCBIfam" id="NF003938">
    <property type="entry name" value="PRK05447.1-1"/>
    <property type="match status" value="1"/>
</dbReference>
<keyword evidence="6 9" id="KW-0464">Manganese</keyword>
<dbReference type="NCBIfam" id="TIGR00243">
    <property type="entry name" value="Dxr"/>
    <property type="match status" value="1"/>
</dbReference>
<feature type="binding site" evidence="9">
    <location>
        <position position="230"/>
    </location>
    <ligand>
        <name>1-deoxy-D-xylulose 5-phosphate</name>
        <dbReference type="ChEBI" id="CHEBI:57792"/>
    </ligand>
</feature>
<name>A0A370DK25_9GAMM</name>
<dbReference type="GO" id="GO:0016853">
    <property type="term" value="F:isomerase activity"/>
    <property type="evidence" value="ECO:0007669"/>
    <property type="project" value="UniProtKB-KW"/>
</dbReference>
<feature type="binding site" evidence="9">
    <location>
        <position position="233"/>
    </location>
    <ligand>
        <name>Mn(2+)</name>
        <dbReference type="ChEBI" id="CHEBI:29035"/>
    </ligand>
</feature>
<dbReference type="InterPro" id="IPR013512">
    <property type="entry name" value="DXP_reductoisomerase_N"/>
</dbReference>
<feature type="domain" description="1-deoxy-D-xylulose 5-phosphate reductoisomerase N-terminal" evidence="10">
    <location>
        <begin position="11"/>
        <end position="139"/>
    </location>
</feature>
<keyword evidence="4 9" id="KW-0521">NADP</keyword>
<sequence>MSTSGLSTQGVCILGSTGTIGVNTLDVIKRHPEKYNVVALTANQADEKLYQQCVEFKPEYAVLVNADAAQRLKEKIDKAGLNTEVLSGVESLEKVAGLDNVHQVMAAIVGAAGLLPTLAAARAGKRILLANKEALVMSGDIFIKEVEKHQAELLPIDSEHNAIFQCMPSHFEKGLEAAGVNKILLTASGGPFRTRSIDTLHDVTPEEAVAHPNWVMGQKISVDSATMMNKGLEVIEACWLFNTKPEMIQVVLHSQSIIHSMVSYTDGSVLAQMGNPDMRTPIAHAMAWPERIPSGVEPLDIFDVAKLEFEKPDFKRFPCLAMAYEALNEGGTSTTILNAANEIAVDAFLNKKLSFTNISRVIEKTLENITKIDADNLQIILQADSDARQVSEDWVKQLEFKR</sequence>
<dbReference type="PIRSF" id="PIRSF006205">
    <property type="entry name" value="Dxp_reductismrs"/>
    <property type="match status" value="1"/>
</dbReference>
<feature type="binding site" evidence="9">
    <location>
        <position position="229"/>
    </location>
    <ligand>
        <name>1-deoxy-D-xylulose 5-phosphate</name>
        <dbReference type="ChEBI" id="CHEBI:57792"/>
    </ligand>
</feature>
<dbReference type="UniPathway" id="UPA00056">
    <property type="reaction ID" value="UER00092"/>
</dbReference>
<feature type="binding site" evidence="9">
    <location>
        <position position="224"/>
    </location>
    <ligand>
        <name>1-deoxy-D-xylulose 5-phosphate</name>
        <dbReference type="ChEBI" id="CHEBI:57792"/>
    </ligand>
</feature>
<dbReference type="FunFam" id="3.40.50.720:FF:000045">
    <property type="entry name" value="1-deoxy-D-xylulose 5-phosphate reductoisomerase"/>
    <property type="match status" value="1"/>
</dbReference>
<feature type="binding site" evidence="9">
    <location>
        <position position="159"/>
    </location>
    <ligand>
        <name>1-deoxy-D-xylulose 5-phosphate</name>
        <dbReference type="ChEBI" id="CHEBI:57792"/>
    </ligand>
</feature>
<dbReference type="InterPro" id="IPR013644">
    <property type="entry name" value="DXP_reductoisomerase_C"/>
</dbReference>
<comment type="catalytic activity">
    <reaction evidence="8">
        <text>2-C-methyl-D-erythritol 4-phosphate + NADP(+) = 1-deoxy-D-xylulose 5-phosphate + NADPH + H(+)</text>
        <dbReference type="Rhea" id="RHEA:13717"/>
        <dbReference type="ChEBI" id="CHEBI:15378"/>
        <dbReference type="ChEBI" id="CHEBI:57783"/>
        <dbReference type="ChEBI" id="CHEBI:57792"/>
        <dbReference type="ChEBI" id="CHEBI:58262"/>
        <dbReference type="ChEBI" id="CHEBI:58349"/>
        <dbReference type="EC" id="1.1.1.267"/>
    </reaction>
    <physiologicalReaction direction="right-to-left" evidence="8">
        <dbReference type="Rhea" id="RHEA:13719"/>
    </physiologicalReaction>
</comment>
<feature type="binding site" evidence="9">
    <location>
        <position position="132"/>
    </location>
    <ligand>
        <name>1-deoxy-D-xylulose 5-phosphate</name>
        <dbReference type="ChEBI" id="CHEBI:57792"/>
    </ligand>
</feature>
<dbReference type="GO" id="GO:0070402">
    <property type="term" value="F:NADPH binding"/>
    <property type="evidence" value="ECO:0007669"/>
    <property type="project" value="InterPro"/>
</dbReference>
<feature type="domain" description="DXP reductoisomerase C-terminal" evidence="12">
    <location>
        <begin position="273"/>
        <end position="389"/>
    </location>
</feature>
<evidence type="ECO:0000256" key="5">
    <source>
        <dbReference type="ARBA" id="ARBA00023002"/>
    </source>
</evidence>
<feature type="binding site" evidence="9">
    <location>
        <position position="233"/>
    </location>
    <ligand>
        <name>1-deoxy-D-xylulose 5-phosphate</name>
        <dbReference type="ChEBI" id="CHEBI:57792"/>
    </ligand>
</feature>
<evidence type="ECO:0000256" key="3">
    <source>
        <dbReference type="ARBA" id="ARBA00022723"/>
    </source>
</evidence>
<evidence type="ECO:0000259" key="12">
    <source>
        <dbReference type="Pfam" id="PF13288"/>
    </source>
</evidence>
<organism evidence="13 14">
    <name type="scientific">endosymbiont of Galathealinum brachiosum</name>
    <dbReference type="NCBI Taxonomy" id="2200906"/>
    <lineage>
        <taxon>Bacteria</taxon>
        <taxon>Pseudomonadati</taxon>
        <taxon>Pseudomonadota</taxon>
        <taxon>Gammaproteobacteria</taxon>
        <taxon>sulfur-oxidizing symbionts</taxon>
    </lineage>
</organism>
<dbReference type="InterPro" id="IPR036169">
    <property type="entry name" value="DXPR_C_sf"/>
</dbReference>
<feature type="binding site" evidence="9">
    <location>
        <position position="131"/>
    </location>
    <ligand>
        <name>NADPH</name>
        <dbReference type="ChEBI" id="CHEBI:57783"/>
    </ligand>
</feature>
<proteinExistence type="inferred from homology"/>
<feature type="binding site" evidence="9">
    <location>
        <position position="188"/>
    </location>
    <ligand>
        <name>1-deoxy-D-xylulose 5-phosphate</name>
        <dbReference type="ChEBI" id="CHEBI:57792"/>
    </ligand>
</feature>
<dbReference type="AlphaFoldDB" id="A0A370DK25"/>